<dbReference type="eggNOG" id="ENOG502S8YH">
    <property type="taxonomic scope" value="Eukaryota"/>
</dbReference>
<dbReference type="GO" id="GO:0003676">
    <property type="term" value="F:nucleic acid binding"/>
    <property type="evidence" value="ECO:0007669"/>
    <property type="project" value="InterPro"/>
</dbReference>
<feature type="domain" description="3'-5' exonuclease" evidence="1">
    <location>
        <begin position="58"/>
        <end position="217"/>
    </location>
</feature>
<dbReference type="Gene3D" id="3.30.420.10">
    <property type="entry name" value="Ribonuclease H-like superfamily/Ribonuclease H"/>
    <property type="match status" value="1"/>
</dbReference>
<dbReference type="Pfam" id="PF01612">
    <property type="entry name" value="DNA_pol_A_exo1"/>
    <property type="match status" value="1"/>
</dbReference>
<dbReference type="InterPro" id="IPR002562">
    <property type="entry name" value="3'-5'_exonuclease_dom"/>
</dbReference>
<dbReference type="PANTHER" id="PTHR43040">
    <property type="entry name" value="RIBONUCLEASE D"/>
    <property type="match status" value="1"/>
</dbReference>
<dbReference type="AlphaFoldDB" id="A0A177AGJ9"/>
<dbReference type="RefSeq" id="XP_024325813.1">
    <property type="nucleotide sequence ID" value="XM_024467176.1"/>
</dbReference>
<dbReference type="InterPro" id="IPR036397">
    <property type="entry name" value="RNaseH_sf"/>
</dbReference>
<dbReference type="GO" id="GO:0006139">
    <property type="term" value="P:nucleobase-containing compound metabolic process"/>
    <property type="evidence" value="ECO:0007669"/>
    <property type="project" value="InterPro"/>
</dbReference>
<dbReference type="GO" id="GO:0008408">
    <property type="term" value="F:3'-5' exonuclease activity"/>
    <property type="evidence" value="ECO:0007669"/>
    <property type="project" value="InterPro"/>
</dbReference>
<dbReference type="GeneID" id="36286606"/>
<sequence length="312" mass="36221">MKDIQTEIINTTEQIGDLVDWLVFRHAPPVPYSPTMYIDLEGVDLCREGSLSILTLMIDTGIPTRRVYLFDVHLLGTHAFNTAGVKQKTLKDILQDDKIPKVIFDVRNDSDALFTHFGVRLQGVEDVQLMESATRMDTRSRKFLSGLAKCVEKNASLYGSDLVNWKLAKEKGERLFKVEHGGSCEVFNQRPIPEEIIAYCVGDVQYLPELRDRFWKMRAFRWQDLVKEETKKRVAESQKLEYQPHGPDRAVAPWSDDQNKTLDEWNYVPPPRDYFNECDDWDFDASDGWYDDGPTSCRDIINDCDYDYYYSD</sequence>
<dbReference type="SUPFAM" id="SSF53098">
    <property type="entry name" value="Ribonuclease H-like"/>
    <property type="match status" value="1"/>
</dbReference>
<reference evidence="2" key="1">
    <citation type="submission" date="2016-03" db="EMBL/GenBank/DDBJ databases">
        <title>Updated assembly of Pseudogymnoascus destructans, the fungus causing white-nose syndrome of bats.</title>
        <authorList>
            <person name="Palmer J.M."/>
            <person name="Drees K.P."/>
            <person name="Foster J.T."/>
            <person name="Lindner D.L."/>
        </authorList>
    </citation>
    <scope>NUCLEOTIDE SEQUENCE [LARGE SCALE GENOMIC DNA]</scope>
    <source>
        <strain evidence="2">20631-21</strain>
    </source>
</reference>
<dbReference type="OrthoDB" id="26838at2759"/>
<evidence type="ECO:0000313" key="2">
    <source>
        <dbReference type="EMBL" id="OAF60532.1"/>
    </source>
</evidence>
<proteinExistence type="predicted"/>
<evidence type="ECO:0000259" key="1">
    <source>
        <dbReference type="Pfam" id="PF01612"/>
    </source>
</evidence>
<dbReference type="InterPro" id="IPR012337">
    <property type="entry name" value="RNaseH-like_sf"/>
</dbReference>
<dbReference type="EMBL" id="KV441391">
    <property type="protein sequence ID" value="OAF60532.1"/>
    <property type="molecule type" value="Genomic_DNA"/>
</dbReference>
<dbReference type="Proteomes" id="UP000077154">
    <property type="component" value="Unassembled WGS sequence"/>
</dbReference>
<accession>A0A177AGJ9</accession>
<dbReference type="VEuPathDB" id="FungiDB:GMDG_03176"/>
<protein>
    <recommendedName>
        <fullName evidence="1">3'-5' exonuclease domain-containing protein</fullName>
    </recommendedName>
</protein>
<organism evidence="2">
    <name type="scientific">Pseudogymnoascus destructans</name>
    <dbReference type="NCBI Taxonomy" id="655981"/>
    <lineage>
        <taxon>Eukaryota</taxon>
        <taxon>Fungi</taxon>
        <taxon>Dikarya</taxon>
        <taxon>Ascomycota</taxon>
        <taxon>Pezizomycotina</taxon>
        <taxon>Leotiomycetes</taxon>
        <taxon>Thelebolales</taxon>
        <taxon>Thelebolaceae</taxon>
        <taxon>Pseudogymnoascus</taxon>
    </lineage>
</organism>
<name>A0A177AGJ9_9PEZI</name>
<dbReference type="PANTHER" id="PTHR43040:SF1">
    <property type="entry name" value="RIBONUCLEASE D"/>
    <property type="match status" value="1"/>
</dbReference>
<gene>
    <name evidence="2" type="ORF">VC83_03530</name>
</gene>